<gene>
    <name evidence="6" type="ORF">PH586_01120</name>
</gene>
<sequence>MSDPKHIHEGGCSCRHVRYRMTATPLFVHACHCNWCQRESGSAFALNALIESSRVELLSGDVMMVDTPSASGKGQRIARCPRCHVALWSHYGAAGDSLCFVRVGSLDKAWRCPPDIHIHTASKLPWLVLPEDIPAVPGYYRSSAFWPAASLERMARLKSAPR</sequence>
<dbReference type="Proteomes" id="UP001212042">
    <property type="component" value="Unassembled WGS sequence"/>
</dbReference>
<feature type="domain" description="CENP-V/GFA" evidence="5">
    <location>
        <begin position="8"/>
        <end position="127"/>
    </location>
</feature>
<evidence type="ECO:0000256" key="4">
    <source>
        <dbReference type="ARBA" id="ARBA00023239"/>
    </source>
</evidence>
<keyword evidence="3" id="KW-0862">Zinc</keyword>
<keyword evidence="4" id="KW-0456">Lyase</keyword>
<dbReference type="PANTHER" id="PTHR33337">
    <property type="entry name" value="GFA DOMAIN-CONTAINING PROTEIN"/>
    <property type="match status" value="1"/>
</dbReference>
<protein>
    <submittedName>
        <fullName evidence="6">GFA family protein</fullName>
    </submittedName>
</protein>
<keyword evidence="2" id="KW-0479">Metal-binding</keyword>
<dbReference type="RefSeq" id="WP_271345929.1">
    <property type="nucleotide sequence ID" value="NZ_JAQJZJ010000001.1"/>
</dbReference>
<dbReference type="PROSITE" id="PS51891">
    <property type="entry name" value="CENP_V_GFA"/>
    <property type="match status" value="1"/>
</dbReference>
<evidence type="ECO:0000313" key="7">
    <source>
        <dbReference type="Proteomes" id="UP001212042"/>
    </source>
</evidence>
<dbReference type="SUPFAM" id="SSF51316">
    <property type="entry name" value="Mss4-like"/>
    <property type="match status" value="1"/>
</dbReference>
<dbReference type="EMBL" id="JAQJZJ010000001">
    <property type="protein sequence ID" value="MDA7084989.1"/>
    <property type="molecule type" value="Genomic_DNA"/>
</dbReference>
<organism evidence="6 7">
    <name type="scientific">Pseudomonas aestuarii</name>
    <dbReference type="NCBI Taxonomy" id="3018340"/>
    <lineage>
        <taxon>Bacteria</taxon>
        <taxon>Pseudomonadati</taxon>
        <taxon>Pseudomonadota</taxon>
        <taxon>Gammaproteobacteria</taxon>
        <taxon>Pseudomonadales</taxon>
        <taxon>Pseudomonadaceae</taxon>
        <taxon>Pseudomonas</taxon>
    </lineage>
</organism>
<evidence type="ECO:0000256" key="3">
    <source>
        <dbReference type="ARBA" id="ARBA00022833"/>
    </source>
</evidence>
<dbReference type="Pfam" id="PF04828">
    <property type="entry name" value="GFA"/>
    <property type="match status" value="1"/>
</dbReference>
<evidence type="ECO:0000313" key="6">
    <source>
        <dbReference type="EMBL" id="MDA7084989.1"/>
    </source>
</evidence>
<name>A0ABT4X9D4_9PSED</name>
<keyword evidence="7" id="KW-1185">Reference proteome</keyword>
<evidence type="ECO:0000259" key="5">
    <source>
        <dbReference type="PROSITE" id="PS51891"/>
    </source>
</evidence>
<evidence type="ECO:0000256" key="2">
    <source>
        <dbReference type="ARBA" id="ARBA00022723"/>
    </source>
</evidence>
<accession>A0ABT4X9D4</accession>
<evidence type="ECO:0000256" key="1">
    <source>
        <dbReference type="ARBA" id="ARBA00005495"/>
    </source>
</evidence>
<dbReference type="PANTHER" id="PTHR33337:SF33">
    <property type="entry name" value="CENP-V_GFA DOMAIN-CONTAINING PROTEIN"/>
    <property type="match status" value="1"/>
</dbReference>
<dbReference type="InterPro" id="IPR011057">
    <property type="entry name" value="Mss4-like_sf"/>
</dbReference>
<proteinExistence type="inferred from homology"/>
<dbReference type="InterPro" id="IPR006913">
    <property type="entry name" value="CENP-V/GFA"/>
</dbReference>
<comment type="similarity">
    <text evidence="1">Belongs to the Gfa family.</text>
</comment>
<dbReference type="Gene3D" id="3.90.1590.10">
    <property type="entry name" value="glutathione-dependent formaldehyde- activating enzyme (gfa)"/>
    <property type="match status" value="1"/>
</dbReference>
<comment type="caution">
    <text evidence="6">The sequence shown here is derived from an EMBL/GenBank/DDBJ whole genome shotgun (WGS) entry which is preliminary data.</text>
</comment>
<reference evidence="6 7" key="1">
    <citation type="submission" date="2023-01" db="EMBL/GenBank/DDBJ databases">
        <title>Pseudomonas SA3-5T sp. nov., isolated from tidal flat sediment.</title>
        <authorList>
            <person name="Kim H.S."/>
            <person name="Kim J.-S."/>
            <person name="Suh M.K."/>
            <person name="Eom M.K."/>
            <person name="Lee J.-S."/>
        </authorList>
    </citation>
    <scope>NUCLEOTIDE SEQUENCE [LARGE SCALE GENOMIC DNA]</scope>
    <source>
        <strain evidence="6 7">SA3-5</strain>
    </source>
</reference>